<evidence type="ECO:0000313" key="3">
    <source>
        <dbReference type="Proteomes" id="UP001157418"/>
    </source>
</evidence>
<dbReference type="EMBL" id="CAKMRJ010004445">
    <property type="protein sequence ID" value="CAH1437094.1"/>
    <property type="molecule type" value="Genomic_DNA"/>
</dbReference>
<evidence type="ECO:0000313" key="2">
    <source>
        <dbReference type="EMBL" id="CAH1437094.1"/>
    </source>
</evidence>
<reference evidence="2 3" key="1">
    <citation type="submission" date="2022-01" db="EMBL/GenBank/DDBJ databases">
        <authorList>
            <person name="Xiong W."/>
            <person name="Schranz E."/>
        </authorList>
    </citation>
    <scope>NUCLEOTIDE SEQUENCE [LARGE SCALE GENOMIC DNA]</scope>
</reference>
<name>A0AAU9NH55_9ASTR</name>
<evidence type="ECO:0000256" key="1">
    <source>
        <dbReference type="SAM" id="MobiDB-lite"/>
    </source>
</evidence>
<protein>
    <submittedName>
        <fullName evidence="2">Uncharacterized protein</fullName>
    </submittedName>
</protein>
<feature type="compositionally biased region" description="Gly residues" evidence="1">
    <location>
        <begin position="33"/>
        <end position="52"/>
    </location>
</feature>
<comment type="caution">
    <text evidence="2">The sequence shown here is derived from an EMBL/GenBank/DDBJ whole genome shotgun (WGS) entry which is preliminary data.</text>
</comment>
<dbReference type="Proteomes" id="UP001157418">
    <property type="component" value="Unassembled WGS sequence"/>
</dbReference>
<feature type="compositionally biased region" description="Basic and acidic residues" evidence="1">
    <location>
        <begin position="58"/>
        <end position="76"/>
    </location>
</feature>
<organism evidence="2 3">
    <name type="scientific">Lactuca virosa</name>
    <dbReference type="NCBI Taxonomy" id="75947"/>
    <lineage>
        <taxon>Eukaryota</taxon>
        <taxon>Viridiplantae</taxon>
        <taxon>Streptophyta</taxon>
        <taxon>Embryophyta</taxon>
        <taxon>Tracheophyta</taxon>
        <taxon>Spermatophyta</taxon>
        <taxon>Magnoliopsida</taxon>
        <taxon>eudicotyledons</taxon>
        <taxon>Gunneridae</taxon>
        <taxon>Pentapetalae</taxon>
        <taxon>asterids</taxon>
        <taxon>campanulids</taxon>
        <taxon>Asterales</taxon>
        <taxon>Asteraceae</taxon>
        <taxon>Cichorioideae</taxon>
        <taxon>Cichorieae</taxon>
        <taxon>Lactucinae</taxon>
        <taxon>Lactuca</taxon>
    </lineage>
</organism>
<accession>A0AAU9NH55</accession>
<gene>
    <name evidence="2" type="ORF">LVIROSA_LOCUS23437</name>
</gene>
<dbReference type="AlphaFoldDB" id="A0AAU9NH55"/>
<keyword evidence="3" id="KW-1185">Reference proteome</keyword>
<proteinExistence type="predicted"/>
<feature type="region of interest" description="Disordered" evidence="1">
    <location>
        <begin position="33"/>
        <end position="100"/>
    </location>
</feature>
<sequence length="100" mass="10406">MVVPLISASLFGHTNCNGNNCKVADVTELKGVAGDGAAGSDGGGTDDGGGFCRSGQQRKGEDRLRRVKDNEKRERVGFAAEPPVALAMDEGGGRRWQSGK</sequence>